<gene>
    <name evidence="2" type="ORF">ENO59_04745</name>
</gene>
<dbReference type="InterPro" id="IPR036116">
    <property type="entry name" value="FN3_sf"/>
</dbReference>
<evidence type="ECO:0000259" key="1">
    <source>
        <dbReference type="Pfam" id="PF10091"/>
    </source>
</evidence>
<dbReference type="InterPro" id="IPR019282">
    <property type="entry name" value="Glycoamylase-like_cons_dom"/>
</dbReference>
<organism evidence="2">
    <name type="scientific">Rhodothermus marinus</name>
    <name type="common">Rhodothermus obamensis</name>
    <dbReference type="NCBI Taxonomy" id="29549"/>
    <lineage>
        <taxon>Bacteria</taxon>
        <taxon>Pseudomonadati</taxon>
        <taxon>Rhodothermota</taxon>
        <taxon>Rhodothermia</taxon>
        <taxon>Rhodothermales</taxon>
        <taxon>Rhodothermaceae</taxon>
        <taxon>Rhodothermus</taxon>
    </lineage>
</organism>
<accession>A0A7V2B020</accession>
<dbReference type="EMBL" id="DSGB01000004">
    <property type="protein sequence ID" value="HER95808.1"/>
    <property type="molecule type" value="Genomic_DNA"/>
</dbReference>
<sequence length="726" mass="81698">MVQTFSGTQLPFRYQELNGDQTLSAVGEYLEVLTPEPETGRLRPTWRVEVIRTPSRPPSLGDRYLLAVDNDGIDSDPNSWQIFRIAWSDFGPLGRFDPARVAGFRLQAGAKPTYGLRELWIGRVEAVSHDLEGTPLPPPQGVRAVAGDSSVVLYWEPVAGAVRYRVYRQDEEALPFHLLAEVVPPEDYADLAVRNGQTYTYVLRSVDAQGRVSSDSAPVQAIPQAGLEDAFLELVQRRAFTYFWQEANPTNGLIRDRSRPESPASIAAVGFGLSALTVGIDRGWISRDQGRGRVLRTLEFFWKAPQHAASNATGYQGFFYHFLDMQSGQRAWQSELSTIDTALLLAGVLHVRQYFDGQEPEEVRIRALADSLYHRVRWRWFAPRMPLLALGWTPESGFLPYDWTGYNEAMILYLLALGAPADSLPSAAWQAWTQTYRWATHYGYSFVEFPPLFGHQYSHVWIDFRGIQDAYMRQKGIDYFENSRRATLAQQAYHLANPNRYPNYGADEWGLTASDVPGGYLARGAPPPQNDEGTLAPTAPAGSIVFTPEASLWALRTMYRRYRNRLWGPYGFRDAYNVQQNWFATDYLGIDQGPIVLMIENLRTGAIWRRMMTHEAIVQGLARAGFRPVSTSAAPLGTCDPQSLRCFPNPFTRRLEVQYVLEGVARVGVTVYDVLGRVVAAYAPHWQPSGLQHMVLEATSWPAGPLLLELRGDSMRANCLLIHLKP</sequence>
<dbReference type="SUPFAM" id="SSF49265">
    <property type="entry name" value="Fibronectin type III"/>
    <property type="match status" value="1"/>
</dbReference>
<feature type="domain" description="Glycoamylase-like" evidence="1">
    <location>
        <begin position="400"/>
        <end position="614"/>
    </location>
</feature>
<dbReference type="Gene3D" id="2.60.40.10">
    <property type="entry name" value="Immunoglobulins"/>
    <property type="match status" value="1"/>
</dbReference>
<dbReference type="AlphaFoldDB" id="A0A7V2B020"/>
<protein>
    <recommendedName>
        <fullName evidence="1">Glycoamylase-like domain-containing protein</fullName>
    </recommendedName>
</protein>
<proteinExistence type="predicted"/>
<evidence type="ECO:0000313" key="2">
    <source>
        <dbReference type="EMBL" id="HER95808.1"/>
    </source>
</evidence>
<dbReference type="Pfam" id="PF10091">
    <property type="entry name" value="Glycoamylase"/>
    <property type="match status" value="1"/>
</dbReference>
<dbReference type="InterPro" id="IPR013783">
    <property type="entry name" value="Ig-like_fold"/>
</dbReference>
<name>A0A7V2B020_RHOMR</name>
<dbReference type="Gene3D" id="1.50.10.140">
    <property type="match status" value="1"/>
</dbReference>
<reference evidence="2" key="1">
    <citation type="journal article" date="2020" name="mSystems">
        <title>Genome- and Community-Level Interaction Insights into Carbon Utilization and Element Cycling Functions of Hydrothermarchaeota in Hydrothermal Sediment.</title>
        <authorList>
            <person name="Zhou Z."/>
            <person name="Liu Y."/>
            <person name="Xu W."/>
            <person name="Pan J."/>
            <person name="Luo Z.H."/>
            <person name="Li M."/>
        </authorList>
    </citation>
    <scope>NUCLEOTIDE SEQUENCE [LARGE SCALE GENOMIC DNA]</scope>
    <source>
        <strain evidence="2">SpSt-143</strain>
    </source>
</reference>
<comment type="caution">
    <text evidence="2">The sequence shown here is derived from an EMBL/GenBank/DDBJ whole genome shotgun (WGS) entry which is preliminary data.</text>
</comment>